<dbReference type="PROSITE" id="PS51762">
    <property type="entry name" value="GH16_2"/>
    <property type="match status" value="1"/>
</dbReference>
<comment type="similarity">
    <text evidence="1">Belongs to the glycosyl hydrolase 16 family.</text>
</comment>
<dbReference type="InterPro" id="IPR013320">
    <property type="entry name" value="ConA-like_dom_sf"/>
</dbReference>
<organism evidence="3 4">
    <name type="scientific">Dankookia rubra</name>
    <dbReference type="NCBI Taxonomy" id="1442381"/>
    <lineage>
        <taxon>Bacteria</taxon>
        <taxon>Pseudomonadati</taxon>
        <taxon>Pseudomonadota</taxon>
        <taxon>Alphaproteobacteria</taxon>
        <taxon>Acetobacterales</taxon>
        <taxon>Roseomonadaceae</taxon>
        <taxon>Dankookia</taxon>
    </lineage>
</organism>
<dbReference type="EMBL" id="SMSJ01000004">
    <property type="protein sequence ID" value="TDH63601.1"/>
    <property type="molecule type" value="Genomic_DNA"/>
</dbReference>
<name>A0A4R5QLE6_9PROT</name>
<sequence>MAILNAVSVALNTSAAPRKWLTAAKGTTLNGTSGADALSAPNGQATLSGGGGDDTYVIWDASSRIIELANGGIDTVQSYASAFALPDFVENLQLMWTGSAGRGNALHNIITAGDGSQTLDGGAGNDVLTGGTGANTFIARRGNGSDVITDFQAGIDKILLQDAALYSFGAVQAALTQLGTDTVLSLGGGERLVLRNVKASLLSAQDFMLPADPTHAGMRVTFAEEFNSLSASATGIGTTWKTTFKINDQLRTLSTNKEAEYYSDASVGVNPFSISQGILDITAAPGSNPLGLAYTSGLLTTARSFAQQYGYFEVRAQLPAGQGFWPAFWLLPADGGWPPEIDIFEMLGKDPTTAYFSLHTTTGPTTTKSMSLLPDLSKGFHTFGLDWQADRIRWYVDGNEVAEAATPADMQKPMYMLLNLAVGDAGSWPGKYDPSLPTGHMLVDYVRVWQAGTIAPPPSVTTVTGPGDVTAAGGTYTLRPDGLSDLYDFTKARAAIHLDAATMSAKPVHTVWGSALGDEVRAGAGTLNFSAGAGDDTFFFGRGTSRVQGGGGNDTFVLTKGAIAAGDQIIDFHRSLPGGGEHDLLRLDGFSSAAHLDYRAGTKMQSYVVVDGTYVSPVITIQIANAAGTLTQADYLFNRG</sequence>
<dbReference type="InterPro" id="IPR000757">
    <property type="entry name" value="Beta-glucanase-like"/>
</dbReference>
<evidence type="ECO:0000313" key="4">
    <source>
        <dbReference type="Proteomes" id="UP000295096"/>
    </source>
</evidence>
<dbReference type="Pfam" id="PF00353">
    <property type="entry name" value="HemolysinCabind"/>
    <property type="match status" value="2"/>
</dbReference>
<dbReference type="SUPFAM" id="SSF49899">
    <property type="entry name" value="Concanavalin A-like lectins/glucanases"/>
    <property type="match status" value="1"/>
</dbReference>
<dbReference type="Pfam" id="PF00722">
    <property type="entry name" value="Glyco_hydro_16"/>
    <property type="match status" value="1"/>
</dbReference>
<dbReference type="Gene3D" id="2.150.10.10">
    <property type="entry name" value="Serralysin-like metalloprotease, C-terminal"/>
    <property type="match status" value="2"/>
</dbReference>
<dbReference type="RefSeq" id="WP_133287395.1">
    <property type="nucleotide sequence ID" value="NZ_SMSJ01000004.1"/>
</dbReference>
<keyword evidence="4" id="KW-1185">Reference proteome</keyword>
<evidence type="ECO:0000259" key="2">
    <source>
        <dbReference type="PROSITE" id="PS51762"/>
    </source>
</evidence>
<dbReference type="AlphaFoldDB" id="A0A4R5QLE6"/>
<keyword evidence="3" id="KW-0378">Hydrolase</keyword>
<feature type="domain" description="GH16" evidence="2">
    <location>
        <begin position="205"/>
        <end position="454"/>
    </location>
</feature>
<dbReference type="GO" id="GO:0005509">
    <property type="term" value="F:calcium ion binding"/>
    <property type="evidence" value="ECO:0007669"/>
    <property type="project" value="InterPro"/>
</dbReference>
<proteinExistence type="inferred from homology"/>
<dbReference type="Gene3D" id="2.60.120.200">
    <property type="match status" value="1"/>
</dbReference>
<dbReference type="Proteomes" id="UP000295096">
    <property type="component" value="Unassembled WGS sequence"/>
</dbReference>
<evidence type="ECO:0000256" key="1">
    <source>
        <dbReference type="ARBA" id="ARBA00006865"/>
    </source>
</evidence>
<comment type="caution">
    <text evidence="3">The sequence shown here is derived from an EMBL/GenBank/DDBJ whole genome shotgun (WGS) entry which is preliminary data.</text>
</comment>
<dbReference type="GO" id="GO:0004553">
    <property type="term" value="F:hydrolase activity, hydrolyzing O-glycosyl compounds"/>
    <property type="evidence" value="ECO:0007669"/>
    <property type="project" value="InterPro"/>
</dbReference>
<dbReference type="GO" id="GO:0005975">
    <property type="term" value="P:carbohydrate metabolic process"/>
    <property type="evidence" value="ECO:0007669"/>
    <property type="project" value="InterPro"/>
</dbReference>
<evidence type="ECO:0000313" key="3">
    <source>
        <dbReference type="EMBL" id="TDH63601.1"/>
    </source>
</evidence>
<dbReference type="InterPro" id="IPR050546">
    <property type="entry name" value="Glycosyl_Hydrlase_16"/>
</dbReference>
<protein>
    <submittedName>
        <fullName evidence="3">Glycosyl hydrolase family protein</fullName>
    </submittedName>
</protein>
<reference evidence="3 4" key="1">
    <citation type="journal article" date="2016" name="J. Microbiol.">
        <title>Dankookia rubra gen. nov., sp. nov., an alphaproteobacterium isolated from sediment of a shallow stream.</title>
        <authorList>
            <person name="Kim W.H."/>
            <person name="Kim D.H."/>
            <person name="Kang K."/>
            <person name="Ahn T.Y."/>
        </authorList>
    </citation>
    <scope>NUCLEOTIDE SEQUENCE [LARGE SCALE GENOMIC DNA]</scope>
    <source>
        <strain evidence="3 4">JCM30602</strain>
    </source>
</reference>
<dbReference type="OrthoDB" id="7239458at2"/>
<accession>A0A4R5QLE6</accession>
<dbReference type="InterPro" id="IPR011049">
    <property type="entry name" value="Serralysin-like_metalloprot_C"/>
</dbReference>
<dbReference type="InterPro" id="IPR001343">
    <property type="entry name" value="Hemolysn_Ca-bd"/>
</dbReference>
<dbReference type="PRINTS" id="PR00313">
    <property type="entry name" value="CABNDNGRPT"/>
</dbReference>
<dbReference type="SUPFAM" id="SSF51120">
    <property type="entry name" value="beta-Roll"/>
    <property type="match status" value="2"/>
</dbReference>
<dbReference type="PANTHER" id="PTHR10963">
    <property type="entry name" value="GLYCOSYL HYDROLASE-RELATED"/>
    <property type="match status" value="1"/>
</dbReference>
<gene>
    <name evidence="3" type="ORF">E2C06_04510</name>
</gene>
<dbReference type="PANTHER" id="PTHR10963:SF55">
    <property type="entry name" value="GLYCOSIDE HYDROLASE FAMILY 16 PROTEIN"/>
    <property type="match status" value="1"/>
</dbReference>
<dbReference type="CDD" id="cd08023">
    <property type="entry name" value="GH16_laminarinase_like"/>
    <property type="match status" value="1"/>
</dbReference>